<proteinExistence type="predicted"/>
<sequence length="165" mass="17273">MIGGALTGCSARPSGPELADIKVGECLKLGGTPDRPQATKQRCGSPESNFKVVALVKGGDRAKCPTDVDSSYTTHNALSGSDFTLCLDVDWVVGGCMNVDPHHAADPVRVECGDVSAPHRQRATEILTDLDPPVGVDQCASGLGYAYSQRRFAVCVENVNAGART</sequence>
<organism evidence="1 2">
    <name type="scientific">Mycobacterium vicinigordonae</name>
    <dbReference type="NCBI Taxonomy" id="1719132"/>
    <lineage>
        <taxon>Bacteria</taxon>
        <taxon>Bacillati</taxon>
        <taxon>Actinomycetota</taxon>
        <taxon>Actinomycetes</taxon>
        <taxon>Mycobacteriales</taxon>
        <taxon>Mycobacteriaceae</taxon>
        <taxon>Mycobacterium</taxon>
    </lineage>
</organism>
<name>A0A7D6IQ43_9MYCO</name>
<dbReference type="Proteomes" id="UP000510682">
    <property type="component" value="Chromosome"/>
</dbReference>
<dbReference type="EMBL" id="CP059165">
    <property type="protein sequence ID" value="QLL09300.1"/>
    <property type="molecule type" value="Genomic_DNA"/>
</dbReference>
<evidence type="ECO:0008006" key="3">
    <source>
        <dbReference type="Google" id="ProtNLM"/>
    </source>
</evidence>
<dbReference type="KEGG" id="mgor:H0P51_10685"/>
<evidence type="ECO:0000313" key="2">
    <source>
        <dbReference type="Proteomes" id="UP000510682"/>
    </source>
</evidence>
<dbReference type="AlphaFoldDB" id="A0A7D6IQ43"/>
<reference evidence="1 2" key="2">
    <citation type="submission" date="2020-07" db="EMBL/GenBank/DDBJ databases">
        <authorList>
            <person name="Yu X."/>
        </authorList>
    </citation>
    <scope>NUCLEOTIDE SEQUENCE [LARGE SCALE GENOMIC DNA]</scope>
    <source>
        <strain evidence="2">24</strain>
    </source>
</reference>
<dbReference type="RefSeq" id="WP_180917912.1">
    <property type="nucleotide sequence ID" value="NZ_CP059165.1"/>
</dbReference>
<protein>
    <recommendedName>
        <fullName evidence="3">Lipoprotein LppU</fullName>
    </recommendedName>
</protein>
<evidence type="ECO:0000313" key="1">
    <source>
        <dbReference type="EMBL" id="QLL09300.1"/>
    </source>
</evidence>
<keyword evidence="2" id="KW-1185">Reference proteome</keyword>
<reference evidence="2" key="1">
    <citation type="submission" date="2020-07" db="EMBL/GenBank/DDBJ databases">
        <title>Description of Mycobacterium gordonae subsp. intergordonae subsp.nov. and Mycobacterium gordonae subsp. gordonae subsp. nov.</title>
        <authorList>
            <person name="Yu X."/>
        </authorList>
    </citation>
    <scope>NUCLEOTIDE SEQUENCE [LARGE SCALE GENOMIC DNA]</scope>
    <source>
        <strain evidence="2">24</strain>
    </source>
</reference>
<gene>
    <name evidence="1" type="ORF">H0P51_10685</name>
</gene>
<reference evidence="2" key="3">
    <citation type="submission" date="2023-07" db="EMBL/GenBank/DDBJ databases">
        <title>Description of Mycobacterium gordonae subsp. intergordonae subsp.nov. and Mycobacterium gordonae subsp. gordonae subsp. nov.</title>
        <authorList>
            <person name="Huang H."/>
        </authorList>
    </citation>
    <scope>NUCLEOTIDE SEQUENCE [LARGE SCALE GENOMIC DNA]</scope>
    <source>
        <strain evidence="2">24</strain>
    </source>
</reference>
<accession>A0A7D6IQ43</accession>